<evidence type="ECO:0000313" key="3">
    <source>
        <dbReference type="EMBL" id="ARJ51615.1"/>
    </source>
</evidence>
<feature type="transmembrane region" description="Helical" evidence="2">
    <location>
        <begin position="12"/>
        <end position="33"/>
    </location>
</feature>
<dbReference type="EMBL" id="CP020773">
    <property type="protein sequence ID" value="ARJ51615.1"/>
    <property type="molecule type" value="Genomic_DNA"/>
</dbReference>
<dbReference type="KEGG" id="slz:B5P37_09990"/>
<name>A0AAC9WJR4_9STAP</name>
<proteinExistence type="inferred from homology"/>
<comment type="similarity">
    <text evidence="1">Belongs to the YggT family.</text>
</comment>
<accession>A0AAC9WJR4</accession>
<keyword evidence="2" id="KW-1133">Transmembrane helix</keyword>
<dbReference type="PANTHER" id="PTHR33219:SF14">
    <property type="entry name" value="PROTEIN COFACTOR ASSEMBLY OF COMPLEX C SUBUNIT B CCB3, CHLOROPLASTIC-RELATED"/>
    <property type="match status" value="1"/>
</dbReference>
<reference evidence="3 4" key="1">
    <citation type="submission" date="2017-04" db="EMBL/GenBank/DDBJ databases">
        <authorList>
            <person name="Veseli I.A."/>
            <person name="Tang C."/>
            <person name="Pombert J.-F."/>
        </authorList>
    </citation>
    <scope>NUCLEOTIDE SEQUENCE [LARGE SCALE GENOMIC DNA]</scope>
    <source>
        <strain evidence="3 4">ATCC 700373</strain>
    </source>
</reference>
<evidence type="ECO:0000256" key="2">
    <source>
        <dbReference type="SAM" id="Phobius"/>
    </source>
</evidence>
<dbReference type="PANTHER" id="PTHR33219">
    <property type="entry name" value="YLMG HOMOLOG PROTEIN 2, CHLOROPLASTIC"/>
    <property type="match status" value="1"/>
</dbReference>
<sequence>MSIQLTTTIFEFLLFLVRAYTFGMIIYIFMSWLPGARESTIGRWMAKIYEPFLEPFRRIIPALGIIDISPIVAFLVLNLFQRGLVAIFNVILRSFFNS</sequence>
<dbReference type="InterPro" id="IPR003425">
    <property type="entry name" value="CCB3/YggT"/>
</dbReference>
<evidence type="ECO:0000313" key="4">
    <source>
        <dbReference type="Proteomes" id="UP000242864"/>
    </source>
</evidence>
<evidence type="ECO:0000256" key="1">
    <source>
        <dbReference type="ARBA" id="ARBA00010894"/>
    </source>
</evidence>
<feature type="transmembrane region" description="Helical" evidence="2">
    <location>
        <begin position="59"/>
        <end position="80"/>
    </location>
</feature>
<protein>
    <submittedName>
        <fullName evidence="3">YggT family protein</fullName>
    </submittedName>
</protein>
<gene>
    <name evidence="3" type="ORF">B5P37_09990</name>
</gene>
<dbReference type="GO" id="GO:0016020">
    <property type="term" value="C:membrane"/>
    <property type="evidence" value="ECO:0007669"/>
    <property type="project" value="InterPro"/>
</dbReference>
<dbReference type="Proteomes" id="UP000242864">
    <property type="component" value="Chromosome"/>
</dbReference>
<dbReference type="Pfam" id="PF02325">
    <property type="entry name" value="CCB3_YggT"/>
    <property type="match status" value="1"/>
</dbReference>
<organism evidence="3 4">
    <name type="scientific">Staphylococcus lutrae</name>
    <dbReference type="NCBI Taxonomy" id="155085"/>
    <lineage>
        <taxon>Bacteria</taxon>
        <taxon>Bacillati</taxon>
        <taxon>Bacillota</taxon>
        <taxon>Bacilli</taxon>
        <taxon>Bacillales</taxon>
        <taxon>Staphylococcaceae</taxon>
        <taxon>Staphylococcus</taxon>
    </lineage>
</organism>
<dbReference type="AlphaFoldDB" id="A0AAC9WJR4"/>
<keyword evidence="2" id="KW-0812">Transmembrane</keyword>
<dbReference type="RefSeq" id="WP_085238074.1">
    <property type="nucleotide sequence ID" value="NZ_CP020773.1"/>
</dbReference>
<keyword evidence="4" id="KW-1185">Reference proteome</keyword>
<keyword evidence="2" id="KW-0472">Membrane</keyword>